<feature type="region of interest" description="Disordered" evidence="1">
    <location>
        <begin position="179"/>
        <end position="202"/>
    </location>
</feature>
<dbReference type="OMA" id="DGMRAWI"/>
<accession>H3GX57</accession>
<organism evidence="2 3">
    <name type="scientific">Phytophthora ramorum</name>
    <name type="common">Sudden oak death agent</name>
    <dbReference type="NCBI Taxonomy" id="164328"/>
    <lineage>
        <taxon>Eukaryota</taxon>
        <taxon>Sar</taxon>
        <taxon>Stramenopiles</taxon>
        <taxon>Oomycota</taxon>
        <taxon>Peronosporomycetes</taxon>
        <taxon>Peronosporales</taxon>
        <taxon>Peronosporaceae</taxon>
        <taxon>Phytophthora</taxon>
    </lineage>
</organism>
<evidence type="ECO:0000256" key="1">
    <source>
        <dbReference type="SAM" id="MobiDB-lite"/>
    </source>
</evidence>
<dbReference type="AlphaFoldDB" id="H3GX57"/>
<sequence>MDKAQGVAPFLVACDDAATVEAALSLLENCDDPIPDHVMADADQNLDATLADLSEFLDVPVPKADSDKVQEPSSPCDVVAVSSEKVRRRVTPKQEIETLRQQERELACRLENLRLQAYDQKLQGSATKNGKVLPFWKKIASRQYQSRLDSERENRRLRSLVMLHVGRAKRMKLAWKKQMTSEGYHEQKSTRSELSNGLEASDTPKVMSQLTTDVDAVYVGLDAFVAGRHVNVDEDTITCHVLRSFRVPRMDMILRIRWVAKKYREADRTVVITRALVEPQNLPIGANVGFRETQVSIVSGPRYLDDNAVAALTSIDTRMSVTCSGPEGGSGDGMRAWAASSEAADARNAWMHAFQIRKNAIEDRLFEETRQ</sequence>
<name>H3GX57_PHYRM</name>
<evidence type="ECO:0000313" key="2">
    <source>
        <dbReference type="EnsemblProtists" id="Phyra82152"/>
    </source>
</evidence>
<reference evidence="3" key="1">
    <citation type="journal article" date="2006" name="Science">
        <title>Phytophthora genome sequences uncover evolutionary origins and mechanisms of pathogenesis.</title>
        <authorList>
            <person name="Tyler B.M."/>
            <person name="Tripathy S."/>
            <person name="Zhang X."/>
            <person name="Dehal P."/>
            <person name="Jiang R.H."/>
            <person name="Aerts A."/>
            <person name="Arredondo F.D."/>
            <person name="Baxter L."/>
            <person name="Bensasson D."/>
            <person name="Beynon J.L."/>
            <person name="Chapman J."/>
            <person name="Damasceno C.M."/>
            <person name="Dorrance A.E."/>
            <person name="Dou D."/>
            <person name="Dickerman A.W."/>
            <person name="Dubchak I.L."/>
            <person name="Garbelotto M."/>
            <person name="Gijzen M."/>
            <person name="Gordon S.G."/>
            <person name="Govers F."/>
            <person name="Grunwald N.J."/>
            <person name="Huang W."/>
            <person name="Ivors K.L."/>
            <person name="Jones R.W."/>
            <person name="Kamoun S."/>
            <person name="Krampis K."/>
            <person name="Lamour K.H."/>
            <person name="Lee M.K."/>
            <person name="McDonald W.H."/>
            <person name="Medina M."/>
            <person name="Meijer H.J."/>
            <person name="Nordberg E.K."/>
            <person name="Maclean D.J."/>
            <person name="Ospina-Giraldo M.D."/>
            <person name="Morris P.F."/>
            <person name="Phuntumart V."/>
            <person name="Putnam N.H."/>
            <person name="Rash S."/>
            <person name="Rose J.K."/>
            <person name="Sakihama Y."/>
            <person name="Salamov A.A."/>
            <person name="Savidor A."/>
            <person name="Scheuring C.F."/>
            <person name="Smith B.M."/>
            <person name="Sobral B.W."/>
            <person name="Terry A."/>
            <person name="Torto-Alalibo T.A."/>
            <person name="Win J."/>
            <person name="Xu Z."/>
            <person name="Zhang H."/>
            <person name="Grigoriev I.V."/>
            <person name="Rokhsar D.S."/>
            <person name="Boore J.L."/>
        </authorList>
    </citation>
    <scope>NUCLEOTIDE SEQUENCE [LARGE SCALE GENOMIC DNA]</scope>
    <source>
        <strain evidence="3">Pr102</strain>
    </source>
</reference>
<proteinExistence type="predicted"/>
<dbReference type="Proteomes" id="UP000005238">
    <property type="component" value="Unassembled WGS sequence"/>
</dbReference>
<evidence type="ECO:0000313" key="3">
    <source>
        <dbReference type="Proteomes" id="UP000005238"/>
    </source>
</evidence>
<dbReference type="HOGENOM" id="CLU_666436_0_0_1"/>
<dbReference type="eggNOG" id="ENOG502SUZQ">
    <property type="taxonomic scope" value="Eukaryota"/>
</dbReference>
<keyword evidence="3" id="KW-1185">Reference proteome</keyword>
<dbReference type="VEuPathDB" id="FungiDB:KRP23_15146"/>
<dbReference type="EnsemblProtists" id="Phyra82152">
    <property type="protein sequence ID" value="Phyra82152"/>
    <property type="gene ID" value="Phyra82152"/>
</dbReference>
<dbReference type="STRING" id="164328.H3GX57"/>
<reference evidence="2" key="2">
    <citation type="submission" date="2015-06" db="UniProtKB">
        <authorList>
            <consortium name="EnsemblProtists"/>
        </authorList>
    </citation>
    <scope>IDENTIFICATION</scope>
    <source>
        <strain evidence="2">Pr102</strain>
    </source>
</reference>
<dbReference type="EMBL" id="DS566065">
    <property type="status" value="NOT_ANNOTATED_CDS"/>
    <property type="molecule type" value="Genomic_DNA"/>
</dbReference>
<dbReference type="VEuPathDB" id="FungiDB:KRP22_8853"/>
<protein>
    <submittedName>
        <fullName evidence="2">Uncharacterized protein</fullName>
    </submittedName>
</protein>
<dbReference type="InParanoid" id="H3GX57"/>